<evidence type="ECO:0000256" key="4">
    <source>
        <dbReference type="SAM" id="MobiDB-lite"/>
    </source>
</evidence>
<dbReference type="PANTHER" id="PTHR43531">
    <property type="entry name" value="PROTEIN ICFG"/>
    <property type="match status" value="1"/>
</dbReference>
<dbReference type="InterPro" id="IPR004090">
    <property type="entry name" value="Chemotax_Me-accpt_rcpt"/>
</dbReference>
<keyword evidence="5" id="KW-0812">Transmembrane</keyword>
<evidence type="ECO:0000256" key="1">
    <source>
        <dbReference type="ARBA" id="ARBA00022500"/>
    </source>
</evidence>
<proteinExistence type="inferred from homology"/>
<feature type="compositionally biased region" description="Polar residues" evidence="4">
    <location>
        <begin position="527"/>
        <end position="540"/>
    </location>
</feature>
<dbReference type="GO" id="GO:0004888">
    <property type="term" value="F:transmembrane signaling receptor activity"/>
    <property type="evidence" value="ECO:0007669"/>
    <property type="project" value="InterPro"/>
</dbReference>
<dbReference type="Pfam" id="PF00015">
    <property type="entry name" value="MCPsignal"/>
    <property type="match status" value="1"/>
</dbReference>
<keyword evidence="1" id="KW-0145">Chemotaxis</keyword>
<keyword evidence="8" id="KW-1185">Reference proteome</keyword>
<dbReference type="GO" id="GO:0007165">
    <property type="term" value="P:signal transduction"/>
    <property type="evidence" value="ECO:0007669"/>
    <property type="project" value="UniProtKB-KW"/>
</dbReference>
<dbReference type="PROSITE" id="PS50111">
    <property type="entry name" value="CHEMOTAXIS_TRANSDUC_2"/>
    <property type="match status" value="1"/>
</dbReference>
<dbReference type="InterPro" id="IPR051310">
    <property type="entry name" value="MCP_chemotaxis"/>
</dbReference>
<dbReference type="Gene3D" id="1.10.287.950">
    <property type="entry name" value="Methyl-accepting chemotaxis protein"/>
    <property type="match status" value="1"/>
</dbReference>
<keyword evidence="3" id="KW-0807">Transducer</keyword>
<accession>A0A6M8SLE2</accession>
<dbReference type="SUPFAM" id="SSF58104">
    <property type="entry name" value="Methyl-accepting chemotaxis protein (MCP) signaling domain"/>
    <property type="match status" value="1"/>
</dbReference>
<feature type="region of interest" description="Disordered" evidence="4">
    <location>
        <begin position="511"/>
        <end position="548"/>
    </location>
</feature>
<feature type="transmembrane region" description="Helical" evidence="5">
    <location>
        <begin position="196"/>
        <end position="217"/>
    </location>
</feature>
<comment type="similarity">
    <text evidence="2">Belongs to the methyl-accepting chemotaxis (MCP) protein family.</text>
</comment>
<dbReference type="InterPro" id="IPR004089">
    <property type="entry name" value="MCPsignal_dom"/>
</dbReference>
<feature type="compositionally biased region" description="Low complexity" evidence="4">
    <location>
        <begin position="286"/>
        <end position="321"/>
    </location>
</feature>
<gene>
    <name evidence="7" type="ORF">HQN60_04185</name>
</gene>
<dbReference type="PRINTS" id="PR00260">
    <property type="entry name" value="CHEMTRNSDUCR"/>
</dbReference>
<evidence type="ECO:0000256" key="5">
    <source>
        <dbReference type="SAM" id="Phobius"/>
    </source>
</evidence>
<dbReference type="PANTHER" id="PTHR43531:SF11">
    <property type="entry name" value="METHYL-ACCEPTING CHEMOTAXIS PROTEIN 3"/>
    <property type="match status" value="1"/>
</dbReference>
<dbReference type="Proteomes" id="UP000504844">
    <property type="component" value="Chromosome"/>
</dbReference>
<feature type="region of interest" description="Disordered" evidence="4">
    <location>
        <begin position="286"/>
        <end position="328"/>
    </location>
</feature>
<reference evidence="7 8" key="1">
    <citation type="submission" date="2020-05" db="EMBL/GenBank/DDBJ databases">
        <title>Complete genome sequence of Deefgea sp. D17.</title>
        <authorList>
            <person name="Bae J.-W."/>
            <person name="Han J.E."/>
        </authorList>
    </citation>
    <scope>NUCLEOTIDE SEQUENCE [LARGE SCALE GENOMIC DNA]</scope>
    <source>
        <strain evidence="7 8">D17</strain>
    </source>
</reference>
<sequence>MNSTKNMSVAMRLGLGFGALVVMLLICVAVAVQGLAQINAQLDDIVKVKFSRNDLYALMVDKLQEMRVLYRQSVIEEDESKLKGIDEKYQAAKKAFLEAQTAFNKSMEEHDGQNSRKEVEIQNQLKALIPPTFELTDKAQMLGLENKADEAKVVLQQVIVPMTNLLQVVRDLGDEQTRLSQISGKDASASVDKTKWLLVTVALIALLLSIAISWLIIRSITRALGGEPYYVQALMFELSKGNLMIDVAVRDGDKTSLAYAIRTMVERLRGIIIEVKSNTDNMSAASMQLSSTSQSLSQSSSESAASIEETSSSIEEMTSSINQTNENARLTESIATKASREASEGGAAVRETVEAMRKIAERIRIVDDIAYKTNLLALNAAIEAARAGEHGKGFAVVAAEVRKLAERSQVAAQEISEVASNSVALAERAGSLLDEMVRSSTKTADLVQEIAAAANEQAGGVGQINSAVQQINSSTQSNASASEELAATAEEVSSQAGNLQDVMGFFQIDSTSHRRSHVQSGKGMGKKQSSAQHAPQSSGLDENDFVHF</sequence>
<organism evidence="7 8">
    <name type="scientific">Deefgea piscis</name>
    <dbReference type="NCBI Taxonomy" id="2739061"/>
    <lineage>
        <taxon>Bacteria</taxon>
        <taxon>Pseudomonadati</taxon>
        <taxon>Pseudomonadota</taxon>
        <taxon>Betaproteobacteria</taxon>
        <taxon>Neisseriales</taxon>
        <taxon>Chitinibacteraceae</taxon>
        <taxon>Deefgea</taxon>
    </lineage>
</organism>
<dbReference type="GO" id="GO:0006935">
    <property type="term" value="P:chemotaxis"/>
    <property type="evidence" value="ECO:0007669"/>
    <property type="project" value="UniProtKB-KW"/>
</dbReference>
<dbReference type="EMBL" id="CP054143">
    <property type="protein sequence ID" value="QKJ65975.1"/>
    <property type="molecule type" value="Genomic_DNA"/>
</dbReference>
<keyword evidence="5" id="KW-0472">Membrane</keyword>
<dbReference type="AlphaFoldDB" id="A0A6M8SLE2"/>
<dbReference type="GO" id="GO:0005886">
    <property type="term" value="C:plasma membrane"/>
    <property type="evidence" value="ECO:0007669"/>
    <property type="project" value="TreeGrafter"/>
</dbReference>
<dbReference type="SMART" id="SM00283">
    <property type="entry name" value="MA"/>
    <property type="match status" value="1"/>
</dbReference>
<evidence type="ECO:0000259" key="6">
    <source>
        <dbReference type="PROSITE" id="PS50111"/>
    </source>
</evidence>
<evidence type="ECO:0000256" key="3">
    <source>
        <dbReference type="PROSITE-ProRule" id="PRU00284"/>
    </source>
</evidence>
<feature type="domain" description="Methyl-accepting transducer" evidence="6">
    <location>
        <begin position="278"/>
        <end position="493"/>
    </location>
</feature>
<name>A0A6M8SLE2_9NEIS</name>
<dbReference type="InterPro" id="IPR024478">
    <property type="entry name" value="HlyB_4HB_MCP"/>
</dbReference>
<keyword evidence="5" id="KW-1133">Transmembrane helix</keyword>
<dbReference type="KEGG" id="dee:HQN60_04185"/>
<evidence type="ECO:0000313" key="7">
    <source>
        <dbReference type="EMBL" id="QKJ65975.1"/>
    </source>
</evidence>
<evidence type="ECO:0000256" key="2">
    <source>
        <dbReference type="ARBA" id="ARBA00029447"/>
    </source>
</evidence>
<dbReference type="RefSeq" id="WP_173532479.1">
    <property type="nucleotide sequence ID" value="NZ_CP054143.1"/>
</dbReference>
<dbReference type="Pfam" id="PF12729">
    <property type="entry name" value="4HB_MCP_1"/>
    <property type="match status" value="1"/>
</dbReference>
<evidence type="ECO:0000313" key="8">
    <source>
        <dbReference type="Proteomes" id="UP000504844"/>
    </source>
</evidence>
<protein>
    <submittedName>
        <fullName evidence="7">MCP four helix bundle domain-containing protein</fullName>
    </submittedName>
</protein>